<name>A0A4V6IMH8_METTU</name>
<proteinExistence type="predicted"/>
<reference evidence="1 2" key="1">
    <citation type="submission" date="2019-03" db="EMBL/GenBank/DDBJ databases">
        <authorList>
            <person name="Kox A.R. M."/>
        </authorList>
    </citation>
    <scope>NUCLEOTIDE SEQUENCE [LARGE SCALE GENOMIC DNA]</scope>
    <source>
        <strain evidence="1">MTUNDRAET4 annotated genome</strain>
    </source>
</reference>
<organism evidence="1 2">
    <name type="scientific">Methylocella tundrae</name>
    <dbReference type="NCBI Taxonomy" id="227605"/>
    <lineage>
        <taxon>Bacteria</taxon>
        <taxon>Pseudomonadati</taxon>
        <taxon>Pseudomonadota</taxon>
        <taxon>Alphaproteobacteria</taxon>
        <taxon>Hyphomicrobiales</taxon>
        <taxon>Beijerinckiaceae</taxon>
        <taxon>Methylocella</taxon>
    </lineage>
</organism>
<accession>A0A4V6IMH8</accession>
<dbReference type="KEGG" id="mtun:MTUNDRAET4_1593"/>
<dbReference type="AlphaFoldDB" id="A0A4V6IMH8"/>
<sequence>MAHTSDFMLIRAVLLRDWEPIICNELLPDDEYDDYIPQLMELLEAGASQERIANYLSRVESVTMGVPTIVERTSRVASNLIVAWKAKHKKP</sequence>
<evidence type="ECO:0000313" key="1">
    <source>
        <dbReference type="EMBL" id="VFU08486.1"/>
    </source>
</evidence>
<evidence type="ECO:0000313" key="2">
    <source>
        <dbReference type="Proteomes" id="UP000294360"/>
    </source>
</evidence>
<gene>
    <name evidence="1" type="ORF">MTUNDRAET4_1593</name>
</gene>
<dbReference type="EMBL" id="LR536450">
    <property type="protein sequence ID" value="VFU08486.1"/>
    <property type="molecule type" value="Genomic_DNA"/>
</dbReference>
<dbReference type="OrthoDB" id="773332at2"/>
<protein>
    <submittedName>
        <fullName evidence="1">Uncharacterized protein</fullName>
    </submittedName>
</protein>
<dbReference type="Proteomes" id="UP000294360">
    <property type="component" value="Chromosome"/>
</dbReference>
<dbReference type="RefSeq" id="WP_134488485.1">
    <property type="nucleotide sequence ID" value="NZ_CP139089.1"/>
</dbReference>